<accession>A0A6L2JWZ8</accession>
<sequence length="121" mass="13236">MSGQGQGRGHECGSYGGGGHRQGQAPSQPLSLGRGIDHQHRPSTMHAPVQLQAPMQDCLAQSMHLVMAWPSCFEFFCPYAATNTYEIPSRSVHATQSWRGPWTGCTTSCCCANRCNKKSFY</sequence>
<protein>
    <submittedName>
        <fullName evidence="2">Uncharacterized protein</fullName>
    </submittedName>
</protein>
<comment type="caution">
    <text evidence="2">The sequence shown here is derived from an EMBL/GenBank/DDBJ whole genome shotgun (WGS) entry which is preliminary data.</text>
</comment>
<reference evidence="2" key="1">
    <citation type="journal article" date="2019" name="Sci. Rep.">
        <title>Draft genome of Tanacetum cinerariifolium, the natural source of mosquito coil.</title>
        <authorList>
            <person name="Yamashiro T."/>
            <person name="Shiraishi A."/>
            <person name="Satake H."/>
            <person name="Nakayama K."/>
        </authorList>
    </citation>
    <scope>NUCLEOTIDE SEQUENCE</scope>
</reference>
<proteinExistence type="predicted"/>
<evidence type="ECO:0000313" key="2">
    <source>
        <dbReference type="EMBL" id="GEU40154.1"/>
    </source>
</evidence>
<name>A0A6L2JWZ8_TANCI</name>
<evidence type="ECO:0000256" key="1">
    <source>
        <dbReference type="SAM" id="MobiDB-lite"/>
    </source>
</evidence>
<organism evidence="2">
    <name type="scientific">Tanacetum cinerariifolium</name>
    <name type="common">Dalmatian daisy</name>
    <name type="synonym">Chrysanthemum cinerariifolium</name>
    <dbReference type="NCBI Taxonomy" id="118510"/>
    <lineage>
        <taxon>Eukaryota</taxon>
        <taxon>Viridiplantae</taxon>
        <taxon>Streptophyta</taxon>
        <taxon>Embryophyta</taxon>
        <taxon>Tracheophyta</taxon>
        <taxon>Spermatophyta</taxon>
        <taxon>Magnoliopsida</taxon>
        <taxon>eudicotyledons</taxon>
        <taxon>Gunneridae</taxon>
        <taxon>Pentapetalae</taxon>
        <taxon>asterids</taxon>
        <taxon>campanulids</taxon>
        <taxon>Asterales</taxon>
        <taxon>Asteraceae</taxon>
        <taxon>Asteroideae</taxon>
        <taxon>Anthemideae</taxon>
        <taxon>Anthemidinae</taxon>
        <taxon>Tanacetum</taxon>
    </lineage>
</organism>
<dbReference type="EMBL" id="BKCJ010001266">
    <property type="protein sequence ID" value="GEU40154.1"/>
    <property type="molecule type" value="Genomic_DNA"/>
</dbReference>
<feature type="region of interest" description="Disordered" evidence="1">
    <location>
        <begin position="1"/>
        <end position="47"/>
    </location>
</feature>
<gene>
    <name evidence="2" type="ORF">Tci_012132</name>
</gene>
<dbReference type="AlphaFoldDB" id="A0A6L2JWZ8"/>